<dbReference type="EMBL" id="WUUL01000011">
    <property type="protein sequence ID" value="MXQ55078.1"/>
    <property type="molecule type" value="Genomic_DNA"/>
</dbReference>
<comment type="caution">
    <text evidence="4">The sequence shown here is derived from an EMBL/GenBank/DDBJ whole genome shotgun (WGS) entry which is preliminary data.</text>
</comment>
<dbReference type="Proteomes" id="UP000430692">
    <property type="component" value="Unassembled WGS sequence"/>
</dbReference>
<proteinExistence type="inferred from homology"/>
<evidence type="ECO:0000313" key="4">
    <source>
        <dbReference type="EMBL" id="MXQ55078.1"/>
    </source>
</evidence>
<name>A0A6I4VWS8_9BACL</name>
<dbReference type="InterPro" id="IPR050135">
    <property type="entry name" value="dGTPase-like"/>
</dbReference>
<evidence type="ECO:0000259" key="3">
    <source>
        <dbReference type="PROSITE" id="PS51831"/>
    </source>
</evidence>
<protein>
    <recommendedName>
        <fullName evidence="2">Deoxyguanosinetriphosphate triphosphohydrolase-like protein</fullName>
    </recommendedName>
</protein>
<dbReference type="NCBIfam" id="NF041026">
    <property type="entry name" value="antiphage_dGTPase"/>
    <property type="match status" value="1"/>
</dbReference>
<dbReference type="AlphaFoldDB" id="A0A6I4VWS8"/>
<dbReference type="RefSeq" id="WP_160802425.1">
    <property type="nucleotide sequence ID" value="NZ_WUUL01000011.1"/>
</dbReference>
<dbReference type="HAMAP" id="MF_01212">
    <property type="entry name" value="dGTPase_type2"/>
    <property type="match status" value="1"/>
</dbReference>
<dbReference type="Gene3D" id="1.10.3210.10">
    <property type="entry name" value="Hypothetical protein af1432"/>
    <property type="match status" value="1"/>
</dbReference>
<dbReference type="SMART" id="SM00471">
    <property type="entry name" value="HDc"/>
    <property type="match status" value="1"/>
</dbReference>
<dbReference type="InterPro" id="IPR026875">
    <property type="entry name" value="PHydrolase_assoc_dom"/>
</dbReference>
<accession>A0A6I4VWS8</accession>
<dbReference type="PANTHER" id="PTHR11373">
    <property type="entry name" value="DEOXYNUCLEOSIDE TRIPHOSPHATE TRIPHOSPHOHYDROLASE"/>
    <property type="match status" value="1"/>
</dbReference>
<dbReference type="GO" id="GO:0006203">
    <property type="term" value="P:dGTP catabolic process"/>
    <property type="evidence" value="ECO:0007669"/>
    <property type="project" value="TreeGrafter"/>
</dbReference>
<dbReference type="CDD" id="cd00077">
    <property type="entry name" value="HDc"/>
    <property type="match status" value="1"/>
</dbReference>
<dbReference type="InterPro" id="IPR006261">
    <property type="entry name" value="dGTPase"/>
</dbReference>
<dbReference type="InterPro" id="IPR023023">
    <property type="entry name" value="dNTPase_2"/>
</dbReference>
<comment type="similarity">
    <text evidence="2">Belongs to the dGTPase family. Type 2 subfamily.</text>
</comment>
<organism evidence="4 5">
    <name type="scientific">Shimazuella alba</name>
    <dbReference type="NCBI Taxonomy" id="2690964"/>
    <lineage>
        <taxon>Bacteria</taxon>
        <taxon>Bacillati</taxon>
        <taxon>Bacillota</taxon>
        <taxon>Bacilli</taxon>
        <taxon>Bacillales</taxon>
        <taxon>Thermoactinomycetaceae</taxon>
        <taxon>Shimazuella</taxon>
    </lineage>
</organism>
<evidence type="ECO:0000313" key="5">
    <source>
        <dbReference type="Proteomes" id="UP000430692"/>
    </source>
</evidence>
<dbReference type="InterPro" id="IPR003607">
    <property type="entry name" value="HD/PDEase_dom"/>
</dbReference>
<feature type="domain" description="HD" evidence="3">
    <location>
        <begin position="68"/>
        <end position="247"/>
    </location>
</feature>
<dbReference type="GO" id="GO:0008832">
    <property type="term" value="F:dGTPase activity"/>
    <property type="evidence" value="ECO:0007669"/>
    <property type="project" value="TreeGrafter"/>
</dbReference>
<dbReference type="Pfam" id="PF13286">
    <property type="entry name" value="HD_assoc"/>
    <property type="match status" value="1"/>
</dbReference>
<sequence>MIIYSNFTNTCYNQDDLARRQSTFTSPLETRDPFERDYGRIVHSASFRRLQAKTQVIGSEAGDLHRTRLTHSMEAAQIARSIVIFLNAHDPKLGEDFSLDVSLLEAAALAHDLGHPPFGHHGEQALHDCMNQYGGFEGNAQTFRILSRIEGDKVVGLNLTRALLYSIVKYPIILDDAIGTNTNKSIPPKANIYKADEDAFNWMMEPLSEEEKNYYMETKQSKQGFQKTIRKAWECSLLELADDIAYVTHDVEDAINLGFIPSSTLLQLLSSFPEFQRHFLRTDHFKYDLKQLISALISYFVFGVELKENELKTEYPRLKYRVELLPERFELLRLLKKLVIDEVVYSQTVQTMAWKGRFVIKQLFEAMMNETNLLPTNDRQSIASGIATADKARVVCDYIAGMTDSYAMKIYQQLFGRGDGAGFIPHL</sequence>
<dbReference type="Pfam" id="PF01966">
    <property type="entry name" value="HD"/>
    <property type="match status" value="1"/>
</dbReference>
<dbReference type="PANTHER" id="PTHR11373:SF40">
    <property type="entry name" value="DEOXYGUANOSINETRIPHOSPHATE TRIPHOSPHOHYDROLASE-LIKE PROTEIN 2"/>
    <property type="match status" value="1"/>
</dbReference>
<dbReference type="NCBIfam" id="TIGR01353">
    <property type="entry name" value="dGTP_triPase"/>
    <property type="match status" value="1"/>
</dbReference>
<reference evidence="4 5" key="1">
    <citation type="submission" date="2019-12" db="EMBL/GenBank/DDBJ databases">
        <title>Whole-genome analyses of novel actinobacteria.</title>
        <authorList>
            <person name="Sahin N."/>
            <person name="Saygin H."/>
        </authorList>
    </citation>
    <scope>NUCLEOTIDE SEQUENCE [LARGE SCALE GENOMIC DNA]</scope>
    <source>
        <strain evidence="4 5">KC615</strain>
    </source>
</reference>
<dbReference type="PROSITE" id="PS51831">
    <property type="entry name" value="HD"/>
    <property type="match status" value="1"/>
</dbReference>
<evidence type="ECO:0000256" key="1">
    <source>
        <dbReference type="ARBA" id="ARBA00022801"/>
    </source>
</evidence>
<keyword evidence="1 2" id="KW-0378">Hydrolase</keyword>
<keyword evidence="5" id="KW-1185">Reference proteome</keyword>
<evidence type="ECO:0000256" key="2">
    <source>
        <dbReference type="HAMAP-Rule" id="MF_01212"/>
    </source>
</evidence>
<dbReference type="SUPFAM" id="SSF109604">
    <property type="entry name" value="HD-domain/PDEase-like"/>
    <property type="match status" value="1"/>
</dbReference>
<dbReference type="InterPro" id="IPR006674">
    <property type="entry name" value="HD_domain"/>
</dbReference>
<gene>
    <name evidence="4" type="primary">dgt</name>
    <name evidence="4" type="ORF">GSM42_15405</name>
</gene>